<dbReference type="GO" id="GO:0006813">
    <property type="term" value="P:potassium ion transport"/>
    <property type="evidence" value="ECO:0007669"/>
    <property type="project" value="InterPro"/>
</dbReference>
<dbReference type="GO" id="GO:0008324">
    <property type="term" value="F:monoatomic cation transmembrane transporter activity"/>
    <property type="evidence" value="ECO:0007669"/>
    <property type="project" value="InterPro"/>
</dbReference>
<keyword evidence="4" id="KW-0407">Ion channel</keyword>
<dbReference type="InterPro" id="IPR013099">
    <property type="entry name" value="K_chnl_dom"/>
</dbReference>
<gene>
    <name evidence="4" type="ORF">HNQ88_000597</name>
</gene>
<dbReference type="SUPFAM" id="SSF116726">
    <property type="entry name" value="TrkA C-terminal domain-like"/>
    <property type="match status" value="1"/>
</dbReference>
<dbReference type="PROSITE" id="PS51201">
    <property type="entry name" value="RCK_N"/>
    <property type="match status" value="1"/>
</dbReference>
<dbReference type="AlphaFoldDB" id="A0AAE3XH86"/>
<dbReference type="InterPro" id="IPR006037">
    <property type="entry name" value="RCK_C"/>
</dbReference>
<evidence type="ECO:0000259" key="3">
    <source>
        <dbReference type="PROSITE" id="PS51201"/>
    </source>
</evidence>
<dbReference type="SUPFAM" id="SSF81324">
    <property type="entry name" value="Voltage-gated potassium channels"/>
    <property type="match status" value="1"/>
</dbReference>
<feature type="domain" description="RCK N-terminal" evidence="3">
    <location>
        <begin position="92"/>
        <end position="209"/>
    </location>
</feature>
<sequence>MSITTGVCFYHFYEDYSFIDAVYMTAITISTVGYSEINELSPEGRMFTSVYVFFNLMVFAFSISTLTAYLFEGEFKKIYKIFMIGMDVKKLKNHVIVCGYGRNGVKACEELANSNTDFVVIENNQELIKETVNSNKINFIYGDATLDETLHSAQIQHASAIITTLPRDAENVFITLTARELNPEINIIARAHEENTEKKLTRAGANHIVKPDTLGGMTMAMLITKPVVIEFLELLNGMSHNEMVLEEFNHSEFKDEFKELTLRELDIRKKTNVMVIGLKDNNKGFIFTPSSAMKMKDDSYLILLGKEENIEKFKKVYSREE</sequence>
<dbReference type="Gene3D" id="3.30.70.1450">
    <property type="entry name" value="Regulator of K+ conductance, C-terminal domain"/>
    <property type="match status" value="1"/>
</dbReference>
<evidence type="ECO:0000256" key="1">
    <source>
        <dbReference type="ARBA" id="ARBA00004651"/>
    </source>
</evidence>
<keyword evidence="4" id="KW-0813">Transport</keyword>
<reference evidence="4" key="1">
    <citation type="submission" date="2023-07" db="EMBL/GenBank/DDBJ databases">
        <title>Genomic Encyclopedia of Type Strains, Phase IV (KMG-IV): sequencing the most valuable type-strain genomes for metagenomic binning, comparative biology and taxonomic classification.</title>
        <authorList>
            <person name="Goeker M."/>
        </authorList>
    </citation>
    <scope>NUCLEOTIDE SEQUENCE</scope>
    <source>
        <strain evidence="4">DSM 26174</strain>
    </source>
</reference>
<dbReference type="RefSeq" id="WP_309937088.1">
    <property type="nucleotide sequence ID" value="NZ_AP025305.1"/>
</dbReference>
<dbReference type="Pfam" id="PF02080">
    <property type="entry name" value="TrkA_C"/>
    <property type="match status" value="1"/>
</dbReference>
<dbReference type="Pfam" id="PF02254">
    <property type="entry name" value="TrkA_N"/>
    <property type="match status" value="1"/>
</dbReference>
<dbReference type="InterPro" id="IPR050721">
    <property type="entry name" value="Trk_Ktr_HKT_K-transport"/>
</dbReference>
<proteinExistence type="predicted"/>
<dbReference type="GO" id="GO:0005886">
    <property type="term" value="C:plasma membrane"/>
    <property type="evidence" value="ECO:0007669"/>
    <property type="project" value="UniProtKB-SubCell"/>
</dbReference>
<dbReference type="Gene3D" id="1.10.287.70">
    <property type="match status" value="1"/>
</dbReference>
<evidence type="ECO:0000313" key="5">
    <source>
        <dbReference type="Proteomes" id="UP001185092"/>
    </source>
</evidence>
<dbReference type="Proteomes" id="UP001185092">
    <property type="component" value="Unassembled WGS sequence"/>
</dbReference>
<dbReference type="InterPro" id="IPR036291">
    <property type="entry name" value="NAD(P)-bd_dom_sf"/>
</dbReference>
<protein>
    <submittedName>
        <fullName evidence="4">Voltage-gated potassium channel</fullName>
    </submittedName>
</protein>
<keyword evidence="2" id="KW-1133">Transmembrane helix</keyword>
<organism evidence="4 5">
    <name type="scientific">Aureibacter tunicatorum</name>
    <dbReference type="NCBI Taxonomy" id="866807"/>
    <lineage>
        <taxon>Bacteria</taxon>
        <taxon>Pseudomonadati</taxon>
        <taxon>Bacteroidota</taxon>
        <taxon>Cytophagia</taxon>
        <taxon>Cytophagales</taxon>
        <taxon>Persicobacteraceae</taxon>
        <taxon>Aureibacter</taxon>
    </lineage>
</organism>
<dbReference type="PANTHER" id="PTHR43833:SF9">
    <property type="entry name" value="POTASSIUM CHANNEL PROTEIN YUGO-RELATED"/>
    <property type="match status" value="1"/>
</dbReference>
<feature type="transmembrane region" description="Helical" evidence="2">
    <location>
        <begin position="50"/>
        <end position="71"/>
    </location>
</feature>
<comment type="subcellular location">
    <subcellularLocation>
        <location evidence="1">Cell membrane</location>
        <topology evidence="1">Multi-pass membrane protein</topology>
    </subcellularLocation>
</comment>
<name>A0AAE3XH86_9BACT</name>
<dbReference type="Gene3D" id="3.40.50.720">
    <property type="entry name" value="NAD(P)-binding Rossmann-like Domain"/>
    <property type="match status" value="1"/>
</dbReference>
<dbReference type="InterPro" id="IPR003148">
    <property type="entry name" value="RCK_N"/>
</dbReference>
<dbReference type="PANTHER" id="PTHR43833">
    <property type="entry name" value="POTASSIUM CHANNEL PROTEIN 2-RELATED-RELATED"/>
    <property type="match status" value="1"/>
</dbReference>
<comment type="caution">
    <text evidence="4">The sequence shown here is derived from an EMBL/GenBank/DDBJ whole genome shotgun (WGS) entry which is preliminary data.</text>
</comment>
<keyword evidence="2" id="KW-0812">Transmembrane</keyword>
<evidence type="ECO:0000256" key="2">
    <source>
        <dbReference type="SAM" id="Phobius"/>
    </source>
</evidence>
<keyword evidence="4" id="KW-0406">Ion transport</keyword>
<evidence type="ECO:0000313" key="4">
    <source>
        <dbReference type="EMBL" id="MDR6237621.1"/>
    </source>
</evidence>
<keyword evidence="5" id="KW-1185">Reference proteome</keyword>
<accession>A0AAE3XH86</accession>
<keyword evidence="2" id="KW-0472">Membrane</keyword>
<dbReference type="SUPFAM" id="SSF51735">
    <property type="entry name" value="NAD(P)-binding Rossmann-fold domains"/>
    <property type="match status" value="1"/>
</dbReference>
<dbReference type="InterPro" id="IPR036721">
    <property type="entry name" value="RCK_C_sf"/>
</dbReference>
<dbReference type="Pfam" id="PF07885">
    <property type="entry name" value="Ion_trans_2"/>
    <property type="match status" value="1"/>
</dbReference>
<dbReference type="EMBL" id="JAVDQD010000001">
    <property type="protein sequence ID" value="MDR6237621.1"/>
    <property type="molecule type" value="Genomic_DNA"/>
</dbReference>